<dbReference type="Gene3D" id="6.10.140.910">
    <property type="match status" value="1"/>
</dbReference>
<gene>
    <name evidence="3" type="ORF">IL334_000941</name>
</gene>
<evidence type="ECO:0000313" key="4">
    <source>
        <dbReference type="Proteomes" id="UP001329825"/>
    </source>
</evidence>
<feature type="compositionally biased region" description="Basic and acidic residues" evidence="1">
    <location>
        <begin position="797"/>
        <end position="813"/>
    </location>
</feature>
<feature type="compositionally biased region" description="Low complexity" evidence="1">
    <location>
        <begin position="473"/>
        <end position="503"/>
    </location>
</feature>
<evidence type="ECO:0000313" key="3">
    <source>
        <dbReference type="EMBL" id="WRT64014.1"/>
    </source>
</evidence>
<feature type="compositionally biased region" description="Low complexity" evidence="1">
    <location>
        <begin position="70"/>
        <end position="83"/>
    </location>
</feature>
<name>A0ABZ1CQK0_9TREE</name>
<sequence length="966" mass="102834">MMHASAGVPGMAYYSYSAQNSPAVDTANKENPFDSLSVSIPPRLKNIGRKISQMSNDFLPPGITPEEESALAPATAANSSSNALEKKKSIEVPGMGDEPVMCPFCNKPLPPSLFAAQLTTHSHQHQHQHQYPNRPGSVRRSSSMRVSSPSPRLNPTPSAPLSRVPSANTPPTIPTPLQSSKSLLDALPVVTPEIKTVEPALPSATSESFAETVKEGDVANHDAAENMITEDEIKRWSSLSGISIPISSSSSTSAPTQATEKKVPKPTPKPIEEKKAFPLLPPPPPAANKLTKASPSERPSSTQKKFHIFSKGGKDDDDEESDDDNVVSGYTKLTAPGSPSDSEGEEGLKKRIGGKKEDGKKEVVEEIKQKESKPGETAEKEEEKTETGQIPSPGSAYTELAETQQTVTTEASAEPNEVKKVLQEVLARVNELSKSQTALLASHSTLLTSLKIARSNLAMAEANSEMLEEQLKRTSASSRTGTSRNISGPTTTPGTPQLTAPAPRASADHVRATTTSNAMASPAAVARTPARASLEERSRPVSLQITATDLANAGSMSGPQSSGGYGSSTNSNSWGFWNGGKKKVTGALSHVHVPSASTMINAMNVPSRPGTPNIEGYHPRVSSEQPSRLPSTSPAAPNSVPLPAPRPQPTRTVTHQANLSKSFNEQPSLSRSMSVMNVPAQRAASTNLSVTNSELAKLRQAYSAAVAKMDGMSKELVELKQGKVDMEAELENLSQALFEEANKMVADERRKRAELEESFKEVKEEREALKETIKVLGGNVPEPDESTDIAKEDEEVDQKVAKKEEGGDKFAPRDLDKHYEALSKAIHHVSSGADLTEQRGESDGQGQMTAEPIPLTPSLSSVIGLEIPPLSKAIAQDRSRGEPQPAPGFDMQQISMSLPSLPAENNPWINSSPPKVNVKAATPSPQPISLAEVPNDTSGEGESPAGLGFEMDLSNDVGEVGERKAT</sequence>
<feature type="region of interest" description="Disordered" evidence="1">
    <location>
        <begin position="244"/>
        <end position="416"/>
    </location>
</feature>
<feature type="compositionally biased region" description="Acidic residues" evidence="1">
    <location>
        <begin position="782"/>
        <end position="796"/>
    </location>
</feature>
<feature type="region of interest" description="Disordered" evidence="1">
    <location>
        <begin position="118"/>
        <end position="180"/>
    </location>
</feature>
<feature type="region of interest" description="Disordered" evidence="1">
    <location>
        <begin position="778"/>
        <end position="813"/>
    </location>
</feature>
<feature type="domain" description="GDP/GTP exchange factor Sec2 N-terminal" evidence="2">
    <location>
        <begin position="670"/>
        <end position="765"/>
    </location>
</feature>
<dbReference type="InterPro" id="IPR009449">
    <property type="entry name" value="Sec2_N"/>
</dbReference>
<organism evidence="3 4">
    <name type="scientific">Kwoniella shivajii</name>
    <dbReference type="NCBI Taxonomy" id="564305"/>
    <lineage>
        <taxon>Eukaryota</taxon>
        <taxon>Fungi</taxon>
        <taxon>Dikarya</taxon>
        <taxon>Basidiomycota</taxon>
        <taxon>Agaricomycotina</taxon>
        <taxon>Tremellomycetes</taxon>
        <taxon>Tremellales</taxon>
        <taxon>Cryptococcaceae</taxon>
        <taxon>Kwoniella</taxon>
    </lineage>
</organism>
<protein>
    <recommendedName>
        <fullName evidence="2">GDP/GTP exchange factor Sec2 N-terminal domain-containing protein</fullName>
    </recommendedName>
</protein>
<dbReference type="Proteomes" id="UP001329825">
    <property type="component" value="Chromosome 1"/>
</dbReference>
<dbReference type="EMBL" id="CP141881">
    <property type="protein sequence ID" value="WRT64014.1"/>
    <property type="molecule type" value="Genomic_DNA"/>
</dbReference>
<feature type="region of interest" description="Disordered" evidence="1">
    <location>
        <begin position="606"/>
        <end position="653"/>
    </location>
</feature>
<dbReference type="SUPFAM" id="SSF144284">
    <property type="entry name" value="Sec2 N-terminal region"/>
    <property type="match status" value="1"/>
</dbReference>
<feature type="region of interest" description="Disordered" evidence="1">
    <location>
        <begin position="468"/>
        <end position="542"/>
    </location>
</feature>
<accession>A0ABZ1CQK0</accession>
<dbReference type="RefSeq" id="XP_062788754.1">
    <property type="nucleotide sequence ID" value="XM_062932703.1"/>
</dbReference>
<proteinExistence type="predicted"/>
<dbReference type="Pfam" id="PF06428">
    <property type="entry name" value="Sec2p"/>
    <property type="match status" value="1"/>
</dbReference>
<feature type="compositionally biased region" description="Basic and acidic residues" evidence="1">
    <location>
        <begin position="346"/>
        <end position="386"/>
    </location>
</feature>
<feature type="region of interest" description="Disordered" evidence="1">
    <location>
        <begin position="828"/>
        <end position="966"/>
    </location>
</feature>
<evidence type="ECO:0000259" key="2">
    <source>
        <dbReference type="Pfam" id="PF06428"/>
    </source>
</evidence>
<feature type="compositionally biased region" description="Low complexity" evidence="1">
    <location>
        <begin position="134"/>
        <end position="151"/>
    </location>
</feature>
<dbReference type="PANTHER" id="PTHR48125:SF10">
    <property type="entry name" value="OS12G0136300 PROTEIN"/>
    <property type="match status" value="1"/>
</dbReference>
<feature type="compositionally biased region" description="Acidic residues" evidence="1">
    <location>
        <begin position="315"/>
        <end position="325"/>
    </location>
</feature>
<keyword evidence="4" id="KW-1185">Reference proteome</keyword>
<evidence type="ECO:0000256" key="1">
    <source>
        <dbReference type="SAM" id="MobiDB-lite"/>
    </source>
</evidence>
<dbReference type="PANTHER" id="PTHR48125">
    <property type="entry name" value="LP07818P1"/>
    <property type="match status" value="1"/>
</dbReference>
<feature type="compositionally biased region" description="Polar residues" evidence="1">
    <location>
        <begin position="401"/>
        <end position="411"/>
    </location>
</feature>
<dbReference type="GeneID" id="87953072"/>
<feature type="region of interest" description="Disordered" evidence="1">
    <location>
        <begin position="56"/>
        <end position="85"/>
    </location>
</feature>
<reference evidence="3 4" key="1">
    <citation type="submission" date="2024-01" db="EMBL/GenBank/DDBJ databases">
        <title>Comparative genomics of Cryptococcus and Kwoniella reveals pathogenesis evolution and contrasting modes of karyotype evolution via chromosome fusion or intercentromeric recombination.</title>
        <authorList>
            <person name="Coelho M.A."/>
            <person name="David-Palma M."/>
            <person name="Shea T."/>
            <person name="Bowers K."/>
            <person name="McGinley-Smith S."/>
            <person name="Mohammad A.W."/>
            <person name="Gnirke A."/>
            <person name="Yurkov A.M."/>
            <person name="Nowrousian M."/>
            <person name="Sun S."/>
            <person name="Cuomo C.A."/>
            <person name="Heitman J."/>
        </authorList>
    </citation>
    <scope>NUCLEOTIDE SEQUENCE [LARGE SCALE GENOMIC DNA]</scope>
    <source>
        <strain evidence="3">CBS 11374</strain>
    </source>
</reference>
<feature type="compositionally biased region" description="Polar residues" evidence="1">
    <location>
        <begin position="622"/>
        <end position="636"/>
    </location>
</feature>
<feature type="compositionally biased region" description="Polar residues" evidence="1">
    <location>
        <begin position="165"/>
        <end position="180"/>
    </location>
</feature>
<feature type="compositionally biased region" description="Low complexity" evidence="1">
    <location>
        <begin position="244"/>
        <end position="253"/>
    </location>
</feature>